<evidence type="ECO:0000313" key="7">
    <source>
        <dbReference type="EMBL" id="KAL1865313.1"/>
    </source>
</evidence>
<evidence type="ECO:0008006" key="9">
    <source>
        <dbReference type="Google" id="ProtNLM"/>
    </source>
</evidence>
<dbReference type="SUPFAM" id="SSF48264">
    <property type="entry name" value="Cytochrome P450"/>
    <property type="match status" value="1"/>
</dbReference>
<dbReference type="Pfam" id="PF00067">
    <property type="entry name" value="p450"/>
    <property type="match status" value="1"/>
</dbReference>
<dbReference type="PANTHER" id="PTHR46206">
    <property type="entry name" value="CYTOCHROME P450"/>
    <property type="match status" value="1"/>
</dbReference>
<reference evidence="7 8" key="1">
    <citation type="journal article" date="2024" name="IMA Fungus">
        <title>IMA Genome - F19 : A genome assembly and annotation guide to empower mycologists, including annotated draft genome sequences of Ceratocystis pirilliformis, Diaporthe australafricana, Fusarium ophioides, Paecilomyces lecythidis, and Sporothrix stenoceras.</title>
        <authorList>
            <person name="Aylward J."/>
            <person name="Wilson A.M."/>
            <person name="Visagie C.M."/>
            <person name="Spraker J."/>
            <person name="Barnes I."/>
            <person name="Buitendag C."/>
            <person name="Ceriani C."/>
            <person name="Del Mar Angel L."/>
            <person name="du Plessis D."/>
            <person name="Fuchs T."/>
            <person name="Gasser K."/>
            <person name="Kramer D."/>
            <person name="Li W."/>
            <person name="Munsamy K."/>
            <person name="Piso A."/>
            <person name="Price J.L."/>
            <person name="Sonnekus B."/>
            <person name="Thomas C."/>
            <person name="van der Nest A."/>
            <person name="van Dijk A."/>
            <person name="van Heerden A."/>
            <person name="van Vuuren N."/>
            <person name="Yilmaz N."/>
            <person name="Duong T.A."/>
            <person name="van der Merwe N.A."/>
            <person name="Wingfield M.J."/>
            <person name="Wingfield B.D."/>
        </authorList>
    </citation>
    <scope>NUCLEOTIDE SEQUENCE [LARGE SCALE GENOMIC DNA]</scope>
    <source>
        <strain evidence="7 8">CMW 18300</strain>
    </source>
</reference>
<evidence type="ECO:0000313" key="8">
    <source>
        <dbReference type="Proteomes" id="UP001583177"/>
    </source>
</evidence>
<dbReference type="EMBL" id="JAWRVE010000062">
    <property type="protein sequence ID" value="KAL1865313.1"/>
    <property type="molecule type" value="Genomic_DNA"/>
</dbReference>
<accession>A0ABR3WP44</accession>
<evidence type="ECO:0000256" key="4">
    <source>
        <dbReference type="ARBA" id="ARBA00023002"/>
    </source>
</evidence>
<organism evidence="7 8">
    <name type="scientific">Diaporthe australafricana</name>
    <dbReference type="NCBI Taxonomy" id="127596"/>
    <lineage>
        <taxon>Eukaryota</taxon>
        <taxon>Fungi</taxon>
        <taxon>Dikarya</taxon>
        <taxon>Ascomycota</taxon>
        <taxon>Pezizomycotina</taxon>
        <taxon>Sordariomycetes</taxon>
        <taxon>Sordariomycetidae</taxon>
        <taxon>Diaporthales</taxon>
        <taxon>Diaporthaceae</taxon>
        <taxon>Diaporthe</taxon>
    </lineage>
</organism>
<comment type="cofactor">
    <cofactor evidence="1">
        <name>heme</name>
        <dbReference type="ChEBI" id="CHEBI:30413"/>
    </cofactor>
</comment>
<keyword evidence="3 6" id="KW-0479">Metal-binding</keyword>
<evidence type="ECO:0000256" key="2">
    <source>
        <dbReference type="ARBA" id="ARBA00010617"/>
    </source>
</evidence>
<evidence type="ECO:0000256" key="3">
    <source>
        <dbReference type="ARBA" id="ARBA00022723"/>
    </source>
</evidence>
<sequence length="401" mass="44675">MEELRNAPQEKLSLPGILNHTSTMSKVGGPQITDGIQTSARVDLNRALNKLIEPMQTLCFRAAERELPASPEWSPVVLYPKILELFSHMSARVMVGPELCDAWPAISMRYITRVLAAQGAIRKRYWSSLYWTAYYLNPEVAMVNEARREAAELVRPVLEARQAAHGSSDAAVAERHDDFIQWVMNSYRAGGKVVTPDECVQNIFIVMFASMHGTSFVALQSLFSLLGTPGAWLRSVRRSAAYRRTSWTTRPSGRAMRLGSSATVQRFAVTPYTFKDGLHIPAGAVVSFPNLRHNLDPTGALAPEAGTFDGRRWLRRRAGFDVSKFQFASTAEDAFDWGGGPHVCPGRFMAEVTIKLMLICLVTKYDMKLPEGGPERPVESRRFMDLAPDTSMPVMVRDLHG</sequence>
<keyword evidence="6" id="KW-0349">Heme</keyword>
<keyword evidence="4 6" id="KW-0560">Oxidoreductase</keyword>
<dbReference type="PROSITE" id="PS00086">
    <property type="entry name" value="CYTOCHROME_P450"/>
    <property type="match status" value="1"/>
</dbReference>
<keyword evidence="6" id="KW-0503">Monooxygenase</keyword>
<comment type="similarity">
    <text evidence="2 6">Belongs to the cytochrome P450 family.</text>
</comment>
<keyword evidence="5 6" id="KW-0408">Iron</keyword>
<dbReference type="CDD" id="cd11041">
    <property type="entry name" value="CYP503A1-like"/>
    <property type="match status" value="1"/>
</dbReference>
<name>A0ABR3WP44_9PEZI</name>
<protein>
    <recommendedName>
        <fullName evidence="9">Cytochrome P450</fullName>
    </recommendedName>
</protein>
<dbReference type="InterPro" id="IPR017972">
    <property type="entry name" value="Cyt_P450_CS"/>
</dbReference>
<dbReference type="Gene3D" id="1.10.630.10">
    <property type="entry name" value="Cytochrome P450"/>
    <property type="match status" value="1"/>
</dbReference>
<proteinExistence type="inferred from homology"/>
<evidence type="ECO:0000256" key="6">
    <source>
        <dbReference type="RuleBase" id="RU000461"/>
    </source>
</evidence>
<dbReference type="InterPro" id="IPR036396">
    <property type="entry name" value="Cyt_P450_sf"/>
</dbReference>
<evidence type="ECO:0000256" key="1">
    <source>
        <dbReference type="ARBA" id="ARBA00001971"/>
    </source>
</evidence>
<comment type="caution">
    <text evidence="7">The sequence shown here is derived from an EMBL/GenBank/DDBJ whole genome shotgun (WGS) entry which is preliminary data.</text>
</comment>
<keyword evidence="8" id="KW-1185">Reference proteome</keyword>
<gene>
    <name evidence="7" type="ORF">Daus18300_007203</name>
</gene>
<dbReference type="InterPro" id="IPR001128">
    <property type="entry name" value="Cyt_P450"/>
</dbReference>
<dbReference type="Proteomes" id="UP001583177">
    <property type="component" value="Unassembled WGS sequence"/>
</dbReference>
<evidence type="ECO:0000256" key="5">
    <source>
        <dbReference type="ARBA" id="ARBA00023004"/>
    </source>
</evidence>